<protein>
    <submittedName>
        <fullName evidence="3">Uncharacterized protein</fullName>
    </submittedName>
</protein>
<comment type="caution">
    <text evidence="3">The sequence shown here is derived from an EMBL/GenBank/DDBJ whole genome shotgun (WGS) entry which is preliminary data.</text>
</comment>
<evidence type="ECO:0000256" key="1">
    <source>
        <dbReference type="SAM" id="Coils"/>
    </source>
</evidence>
<feature type="region of interest" description="Disordered" evidence="2">
    <location>
        <begin position="580"/>
        <end position="602"/>
    </location>
</feature>
<accession>A0A1R2CHJ6</accession>
<keyword evidence="4" id="KW-1185">Reference proteome</keyword>
<sequence length="602" mass="70358">MATVTRKSTKALLKITDKSPNISLTKSSSSRINTNTSHDLILPPVDNLDSLLLSRKRILEGLKFQYEDVPNELMAELLEKDNNLNSINKRILSLKFKIFSKTKSTKENLAKKLITGAKAKLQAENKDNQRLKERVKTLSEEYDKKNKEIAAEMEKLRQKVLELNDMGEIYSEELKGKNREYDEVFKDFKEVKKIYSGMNEIHKSIESKMEEKRLEIGNLMNQYYECITQCDSLEDLEAYYTEIYVKSNTSKEDREQMKKKFKKAKNVFLKIQNYPVEINRLIENLQEVTGFIENIIDENDITRALNESKNIIEGLNDILDLNPPKPMKVLQDEEKKSRKAKVYIKDAEKKIGELNKAIQKLEGLNFSKLLNDSRQQLILSEQKNNEKMQNLQQEIKTFKQKSKPAKQNFEVFLKNNQKLENEFNIIKTKLEASNAKLTMFQNSKKNEVNKQEELKNEMNALKKRMEKQKGSISEIESSVPEKKLHSIINQVTALHEEIMKKDTQIIKKIREQIKIKKETKQMQQSVEGMERKINQTKEELYSKVDEEIKKKDKEIEMLKDIVKGNAQKIKAEEASLNSIRRQLEQSPNMKSHRDLKLNNSKK</sequence>
<feature type="coiled-coil region" evidence="1">
    <location>
        <begin position="519"/>
        <end position="561"/>
    </location>
</feature>
<dbReference type="Proteomes" id="UP000187209">
    <property type="component" value="Unassembled WGS sequence"/>
</dbReference>
<evidence type="ECO:0000256" key="2">
    <source>
        <dbReference type="SAM" id="MobiDB-lite"/>
    </source>
</evidence>
<feature type="coiled-coil region" evidence="1">
    <location>
        <begin position="114"/>
        <end position="173"/>
    </location>
</feature>
<gene>
    <name evidence="3" type="ORF">SteCoe_9597</name>
</gene>
<evidence type="ECO:0000313" key="4">
    <source>
        <dbReference type="Proteomes" id="UP000187209"/>
    </source>
</evidence>
<organism evidence="3 4">
    <name type="scientific">Stentor coeruleus</name>
    <dbReference type="NCBI Taxonomy" id="5963"/>
    <lineage>
        <taxon>Eukaryota</taxon>
        <taxon>Sar</taxon>
        <taxon>Alveolata</taxon>
        <taxon>Ciliophora</taxon>
        <taxon>Postciliodesmatophora</taxon>
        <taxon>Heterotrichea</taxon>
        <taxon>Heterotrichida</taxon>
        <taxon>Stentoridae</taxon>
        <taxon>Stentor</taxon>
    </lineage>
</organism>
<reference evidence="3 4" key="1">
    <citation type="submission" date="2016-11" db="EMBL/GenBank/DDBJ databases">
        <title>The macronuclear genome of Stentor coeruleus: a giant cell with tiny introns.</title>
        <authorList>
            <person name="Slabodnick M."/>
            <person name="Ruby J.G."/>
            <person name="Reiff S.B."/>
            <person name="Swart E.C."/>
            <person name="Gosai S."/>
            <person name="Prabakaran S."/>
            <person name="Witkowska E."/>
            <person name="Larue G.E."/>
            <person name="Fisher S."/>
            <person name="Freeman R.M."/>
            <person name="Gunawardena J."/>
            <person name="Chu W."/>
            <person name="Stover N.A."/>
            <person name="Gregory B.D."/>
            <person name="Nowacki M."/>
            <person name="Derisi J."/>
            <person name="Roy S.W."/>
            <person name="Marshall W.F."/>
            <person name="Sood P."/>
        </authorList>
    </citation>
    <scope>NUCLEOTIDE SEQUENCE [LARGE SCALE GENOMIC DNA]</scope>
    <source>
        <strain evidence="3">WM001</strain>
    </source>
</reference>
<feature type="coiled-coil region" evidence="1">
    <location>
        <begin position="330"/>
        <end position="478"/>
    </location>
</feature>
<proteinExistence type="predicted"/>
<dbReference type="AlphaFoldDB" id="A0A1R2CHJ6"/>
<evidence type="ECO:0000313" key="3">
    <source>
        <dbReference type="EMBL" id="OMJ88468.1"/>
    </source>
</evidence>
<keyword evidence="1" id="KW-0175">Coiled coil</keyword>
<dbReference type="EMBL" id="MPUH01000150">
    <property type="protein sequence ID" value="OMJ88468.1"/>
    <property type="molecule type" value="Genomic_DNA"/>
</dbReference>
<feature type="compositionally biased region" description="Polar residues" evidence="2">
    <location>
        <begin position="580"/>
        <end position="589"/>
    </location>
</feature>
<name>A0A1R2CHJ6_9CILI</name>